<dbReference type="EMBL" id="JACHFL010000004">
    <property type="protein sequence ID" value="MBB5362901.1"/>
    <property type="molecule type" value="Genomic_DNA"/>
</dbReference>
<feature type="compositionally biased region" description="Basic and acidic residues" evidence="1">
    <location>
        <begin position="69"/>
        <end position="79"/>
    </location>
</feature>
<keyword evidence="3" id="KW-1185">Reference proteome</keyword>
<reference evidence="2 3" key="1">
    <citation type="submission" date="2020-08" db="EMBL/GenBank/DDBJ databases">
        <title>Genomic Encyclopedia of Type Strains, Phase IV (KMG-IV): sequencing the most valuable type-strain genomes for metagenomic binning, comparative biology and taxonomic classification.</title>
        <authorList>
            <person name="Goeker M."/>
        </authorList>
    </citation>
    <scope>NUCLEOTIDE SEQUENCE [LARGE SCALE GENOMIC DNA]</scope>
    <source>
        <strain evidence="2 3">DSM 27939</strain>
    </source>
</reference>
<dbReference type="AlphaFoldDB" id="A0A7W8JTG3"/>
<evidence type="ECO:0000256" key="1">
    <source>
        <dbReference type="SAM" id="MobiDB-lite"/>
    </source>
</evidence>
<name>A0A7W8JTG3_9DEIO</name>
<evidence type="ECO:0000313" key="2">
    <source>
        <dbReference type="EMBL" id="MBB5362901.1"/>
    </source>
</evidence>
<organism evidence="2 3">
    <name type="scientific">Deinococcus humi</name>
    <dbReference type="NCBI Taxonomy" id="662880"/>
    <lineage>
        <taxon>Bacteria</taxon>
        <taxon>Thermotogati</taxon>
        <taxon>Deinococcota</taxon>
        <taxon>Deinococci</taxon>
        <taxon>Deinococcales</taxon>
        <taxon>Deinococcaceae</taxon>
        <taxon>Deinococcus</taxon>
    </lineage>
</organism>
<dbReference type="RefSeq" id="WP_184130779.1">
    <property type="nucleotide sequence ID" value="NZ_JACHFL010000004.1"/>
</dbReference>
<dbReference type="Proteomes" id="UP000552709">
    <property type="component" value="Unassembled WGS sequence"/>
</dbReference>
<proteinExistence type="predicted"/>
<comment type="caution">
    <text evidence="2">The sequence shown here is derived from an EMBL/GenBank/DDBJ whole genome shotgun (WGS) entry which is preliminary data.</text>
</comment>
<gene>
    <name evidence="2" type="ORF">HNQ08_001999</name>
</gene>
<accession>A0A7W8JTG3</accession>
<feature type="region of interest" description="Disordered" evidence="1">
    <location>
        <begin position="69"/>
        <end position="88"/>
    </location>
</feature>
<evidence type="ECO:0000313" key="3">
    <source>
        <dbReference type="Proteomes" id="UP000552709"/>
    </source>
</evidence>
<protein>
    <submittedName>
        <fullName evidence="2">Uncharacterized protein</fullName>
    </submittedName>
</protein>
<sequence>MVHLAPAASTSFLFLTKFLQTMTEQLAVACAETVFSSVLASLPGALGVVSRTVLLLGPEGNRLDVAARRGEGQGPRHGDTGTAPIDAPRLLECPDAPGSAVFQQYC</sequence>